<dbReference type="Proteomes" id="UP001629246">
    <property type="component" value="Unassembled WGS sequence"/>
</dbReference>
<feature type="transmembrane region" description="Helical" evidence="5">
    <location>
        <begin position="198"/>
        <end position="220"/>
    </location>
</feature>
<keyword evidence="4 5" id="KW-0472">Membrane</keyword>
<evidence type="ECO:0000256" key="1">
    <source>
        <dbReference type="ARBA" id="ARBA00004141"/>
    </source>
</evidence>
<comment type="subcellular location">
    <subcellularLocation>
        <location evidence="1">Membrane</location>
        <topology evidence="1">Multi-pass membrane protein</topology>
    </subcellularLocation>
</comment>
<gene>
    <name evidence="6" type="ORF">PQR62_00880</name>
</gene>
<evidence type="ECO:0000313" key="6">
    <source>
        <dbReference type="EMBL" id="MFL9922798.1"/>
    </source>
</evidence>
<keyword evidence="7" id="KW-1185">Reference proteome</keyword>
<feature type="transmembrane region" description="Helical" evidence="5">
    <location>
        <begin position="53"/>
        <end position="71"/>
    </location>
</feature>
<protein>
    <submittedName>
        <fullName evidence="6">EI24 domain-containing protein</fullName>
    </submittedName>
</protein>
<feature type="transmembrane region" description="Helical" evidence="5">
    <location>
        <begin position="154"/>
        <end position="172"/>
    </location>
</feature>
<dbReference type="EMBL" id="JAQQFM010000001">
    <property type="protein sequence ID" value="MFL9922798.1"/>
    <property type="molecule type" value="Genomic_DNA"/>
</dbReference>
<keyword evidence="2 5" id="KW-0812">Transmembrane</keyword>
<dbReference type="RefSeq" id="WP_408153824.1">
    <property type="nucleotide sequence ID" value="NZ_JAQQFM010000001.1"/>
</dbReference>
<evidence type="ECO:0000256" key="2">
    <source>
        <dbReference type="ARBA" id="ARBA00022692"/>
    </source>
</evidence>
<proteinExistence type="predicted"/>
<feature type="transmembrane region" description="Helical" evidence="5">
    <location>
        <begin position="128"/>
        <end position="148"/>
    </location>
</feature>
<evidence type="ECO:0000256" key="5">
    <source>
        <dbReference type="SAM" id="Phobius"/>
    </source>
</evidence>
<dbReference type="InterPro" id="IPR059112">
    <property type="entry name" value="CysZ/EI24"/>
</dbReference>
<evidence type="ECO:0000256" key="4">
    <source>
        <dbReference type="ARBA" id="ARBA00023136"/>
    </source>
</evidence>
<accession>A0ABW9A4W7</accession>
<dbReference type="Pfam" id="PF07264">
    <property type="entry name" value="EI24"/>
    <property type="match status" value="1"/>
</dbReference>
<feature type="transmembrane region" description="Helical" evidence="5">
    <location>
        <begin position="83"/>
        <end position="108"/>
    </location>
</feature>
<name>A0ABW9A4W7_9BURK</name>
<evidence type="ECO:0000313" key="7">
    <source>
        <dbReference type="Proteomes" id="UP001629246"/>
    </source>
</evidence>
<feature type="transmembrane region" description="Helical" evidence="5">
    <location>
        <begin position="20"/>
        <end position="41"/>
    </location>
</feature>
<reference evidence="6 7" key="1">
    <citation type="journal article" date="2024" name="Chem. Sci.">
        <title>Discovery of megapolipeptins by genome mining of a Burkholderiales bacteria collection.</title>
        <authorList>
            <person name="Paulo B.S."/>
            <person name="Recchia M.J.J."/>
            <person name="Lee S."/>
            <person name="Fergusson C.H."/>
            <person name="Romanowski S.B."/>
            <person name="Hernandez A."/>
            <person name="Krull N."/>
            <person name="Liu D.Y."/>
            <person name="Cavanagh H."/>
            <person name="Bos A."/>
            <person name="Gray C.A."/>
            <person name="Murphy B.T."/>
            <person name="Linington R.G."/>
            <person name="Eustaquio A.S."/>
        </authorList>
    </citation>
    <scope>NUCLEOTIDE SEQUENCE [LARGE SCALE GENOMIC DNA]</scope>
    <source>
        <strain evidence="6 7">RL21-008-BIB-A</strain>
    </source>
</reference>
<evidence type="ECO:0000256" key="3">
    <source>
        <dbReference type="ARBA" id="ARBA00022989"/>
    </source>
</evidence>
<comment type="caution">
    <text evidence="6">The sequence shown here is derived from an EMBL/GenBank/DDBJ whole genome shotgun (WGS) entry which is preliminary data.</text>
</comment>
<organism evidence="6 7">
    <name type="scientific">Herbaspirillum lusitanum</name>
    <dbReference type="NCBI Taxonomy" id="213312"/>
    <lineage>
        <taxon>Bacteria</taxon>
        <taxon>Pseudomonadati</taxon>
        <taxon>Pseudomonadota</taxon>
        <taxon>Betaproteobacteria</taxon>
        <taxon>Burkholderiales</taxon>
        <taxon>Oxalobacteraceae</taxon>
        <taxon>Herbaspirillum</taxon>
    </lineage>
</organism>
<feature type="transmembrane region" description="Helical" evidence="5">
    <location>
        <begin position="226"/>
        <end position="250"/>
    </location>
</feature>
<sequence>MGMLLASFGRALMSQLHIRMLLLTILPFVCSVLIWGVALWLGLQPMIDWLQSYFLDNNIFGVAGTVLNWFGMGALKTVIVPLIAMWTLLPLMILTALIFVGLFTIPAVARHIGGRHYPTLQKKEGGNWLGSLWTSLWCFALFVVAWIITLPVSLIPPLAFIVHPLLWGWLTYRVMAYDTLADYASVDERRILLKQHRWPLLVIGTAAGAMGAAPTLLWLGGALSVIFFPLLAAGAIWLYVLVFVFTGLWFEYYCLEALKRHRVQTPATEDVVTDARPASPFSRNRGDADIIDVEPH</sequence>
<keyword evidence="3 5" id="KW-1133">Transmembrane helix</keyword>